<keyword evidence="5 6" id="KW-0472">Membrane</keyword>
<feature type="transmembrane region" description="Helical" evidence="6">
    <location>
        <begin position="78"/>
        <end position="97"/>
    </location>
</feature>
<evidence type="ECO:0000256" key="6">
    <source>
        <dbReference type="SAM" id="Phobius"/>
    </source>
</evidence>
<evidence type="ECO:0000313" key="9">
    <source>
        <dbReference type="Proteomes" id="UP000001258"/>
    </source>
</evidence>
<feature type="transmembrane region" description="Helical" evidence="6">
    <location>
        <begin position="47"/>
        <end position="66"/>
    </location>
</feature>
<dbReference type="KEGG" id="bha:BH1966"/>
<reference evidence="8 9" key="1">
    <citation type="journal article" date="2000" name="Nucleic Acids Res.">
        <title>Complete genome sequence of the alkaliphilic bacterium Bacillus halodurans and genomic sequence comparison with Bacillus subtilis.</title>
        <authorList>
            <person name="Takami H."/>
            <person name="Nakasone K."/>
            <person name="Takaki Y."/>
            <person name="Maeno G."/>
            <person name="Sasaki R."/>
            <person name="Masui N."/>
            <person name="Fuji F."/>
            <person name="Hirama C."/>
            <person name="Nakamura Y."/>
            <person name="Ogasawara N."/>
            <person name="Kuhara S."/>
            <person name="Horikoshi K."/>
        </authorList>
    </citation>
    <scope>NUCLEOTIDE SEQUENCE [LARGE SCALE GENOMIC DNA]</scope>
    <source>
        <strain evidence="9">ATCC BAA-125 / DSM 18197 / FERM 7344 / JCM 9153 / C-125</strain>
    </source>
</reference>
<keyword evidence="9" id="KW-1185">Reference proteome</keyword>
<feature type="transmembrane region" description="Helical" evidence="6">
    <location>
        <begin position="196"/>
        <end position="214"/>
    </location>
</feature>
<dbReference type="SUPFAM" id="SSF103473">
    <property type="entry name" value="MFS general substrate transporter"/>
    <property type="match status" value="1"/>
</dbReference>
<gene>
    <name evidence="8" type="primary">tetB</name>
</gene>
<dbReference type="GO" id="GO:0005886">
    <property type="term" value="C:plasma membrane"/>
    <property type="evidence" value="ECO:0007669"/>
    <property type="project" value="UniProtKB-SubCell"/>
</dbReference>
<evidence type="ECO:0000256" key="3">
    <source>
        <dbReference type="ARBA" id="ARBA00022692"/>
    </source>
</evidence>
<evidence type="ECO:0000259" key="7">
    <source>
        <dbReference type="PROSITE" id="PS50850"/>
    </source>
</evidence>
<dbReference type="PANTHER" id="PTHR42718:SF9">
    <property type="entry name" value="MAJOR FACILITATOR SUPERFAMILY MULTIDRUG TRANSPORTER MFSC"/>
    <property type="match status" value="1"/>
</dbReference>
<dbReference type="CDD" id="cd17321">
    <property type="entry name" value="MFS_MMR_MDR_like"/>
    <property type="match status" value="1"/>
</dbReference>
<dbReference type="PROSITE" id="PS50850">
    <property type="entry name" value="MFS"/>
    <property type="match status" value="1"/>
</dbReference>
<dbReference type="Pfam" id="PF07690">
    <property type="entry name" value="MFS_1"/>
    <property type="match status" value="1"/>
</dbReference>
<name>Q9KBG2_HALH5</name>
<evidence type="ECO:0000256" key="4">
    <source>
        <dbReference type="ARBA" id="ARBA00022989"/>
    </source>
</evidence>
<dbReference type="eggNOG" id="COG2814">
    <property type="taxonomic scope" value="Bacteria"/>
</dbReference>
<feature type="transmembrane region" description="Helical" evidence="6">
    <location>
        <begin position="137"/>
        <end position="158"/>
    </location>
</feature>
<keyword evidence="4 6" id="KW-1133">Transmembrane helix</keyword>
<evidence type="ECO:0000256" key="1">
    <source>
        <dbReference type="ARBA" id="ARBA00004651"/>
    </source>
</evidence>
<dbReference type="PIR" id="F83895">
    <property type="entry name" value="F83895"/>
</dbReference>
<dbReference type="Gene3D" id="1.20.1720.10">
    <property type="entry name" value="Multidrug resistance protein D"/>
    <property type="match status" value="1"/>
</dbReference>
<dbReference type="EMBL" id="BA000004">
    <property type="protein sequence ID" value="BAB05685.1"/>
    <property type="molecule type" value="Genomic_DNA"/>
</dbReference>
<feature type="transmembrane region" description="Helical" evidence="6">
    <location>
        <begin position="12"/>
        <end position="35"/>
    </location>
</feature>
<feature type="transmembrane region" description="Helical" evidence="6">
    <location>
        <begin position="346"/>
        <end position="368"/>
    </location>
</feature>
<evidence type="ECO:0000256" key="5">
    <source>
        <dbReference type="ARBA" id="ARBA00023136"/>
    </source>
</evidence>
<feature type="transmembrane region" description="Helical" evidence="6">
    <location>
        <begin position="288"/>
        <end position="307"/>
    </location>
</feature>
<feature type="domain" description="Major facilitator superfamily (MFS) profile" evidence="7">
    <location>
        <begin position="12"/>
        <end position="451"/>
    </location>
</feature>
<dbReference type="Gene3D" id="1.20.1250.20">
    <property type="entry name" value="MFS general substrate transporter like domains"/>
    <property type="match status" value="1"/>
</dbReference>
<protein>
    <submittedName>
        <fullName evidence="8">Metal-tetracycline/H+ antiporter</fullName>
    </submittedName>
</protein>
<dbReference type="InterPro" id="IPR020846">
    <property type="entry name" value="MFS_dom"/>
</dbReference>
<dbReference type="InterPro" id="IPR011701">
    <property type="entry name" value="MFS"/>
</dbReference>
<feature type="transmembrane region" description="Helical" evidence="6">
    <location>
        <begin position="164"/>
        <end position="184"/>
    </location>
</feature>
<keyword evidence="2" id="KW-0813">Transport</keyword>
<dbReference type="InterPro" id="IPR036259">
    <property type="entry name" value="MFS_trans_sf"/>
</dbReference>
<comment type="subcellular location">
    <subcellularLocation>
        <location evidence="1">Cell membrane</location>
        <topology evidence="1">Multi-pass membrane protein</topology>
    </subcellularLocation>
</comment>
<dbReference type="PRINTS" id="PR01036">
    <property type="entry name" value="TCRTETB"/>
</dbReference>
<evidence type="ECO:0000313" key="8">
    <source>
        <dbReference type="EMBL" id="BAB05685.1"/>
    </source>
</evidence>
<sequence>MIEENQKRGELLMRIVMCTLALSAMSVLIFNFVLADIQDTFQISTAQVSWVTSVYGLIYGIGTVIYGKLADRYRLKHVLTFGLVIFASGSLIGLMSQTFSVLLFARCLQAAGASAIPATAMLIPLRYFPPEKRGSAIATAFVGLALGTALGPIVSALIVSFAHWRWLFCVPLFILLTLPFYHKYLQEDEAHQSGGTIDWIGGGFLAITVTFLLLSITNGTLLLAVGSAITLGLFIFRIRSTSEPFIESQLFKNKAYTIGLAMAFLISGIGVSLYFLSPLLLAEVQQLPANWIGFFMVPAAVASALMGRKGGKLADTKGNPFLFYTASGLLIGCFFLLALFTWASPVFIAAFLILGNVGQTFMMVAISNSVSMTLAKKEEGVGMGLLALMNFLSTGMAVGVYGKVIDLGSKSHWFSMNVEPNVLTYSNIFFVLAILHLLVLALYVGLAKVKQKKMYAKNM</sequence>
<feature type="transmembrane region" description="Helical" evidence="6">
    <location>
        <begin position="319"/>
        <end position="340"/>
    </location>
</feature>
<keyword evidence="3 6" id="KW-0812">Transmembrane</keyword>
<dbReference type="GO" id="GO:0022857">
    <property type="term" value="F:transmembrane transporter activity"/>
    <property type="evidence" value="ECO:0007669"/>
    <property type="project" value="InterPro"/>
</dbReference>
<dbReference type="HOGENOM" id="CLU_000960_3_0_9"/>
<evidence type="ECO:0000256" key="2">
    <source>
        <dbReference type="ARBA" id="ARBA00022448"/>
    </source>
</evidence>
<dbReference type="RefSeq" id="WP_010898124.1">
    <property type="nucleotide sequence ID" value="NC_002570.2"/>
</dbReference>
<dbReference type="OrthoDB" id="2403626at2"/>
<dbReference type="STRING" id="272558.gene:10727864"/>
<proteinExistence type="predicted"/>
<accession>Q9KBG2</accession>
<dbReference type="Proteomes" id="UP000001258">
    <property type="component" value="Chromosome"/>
</dbReference>
<dbReference type="PANTHER" id="PTHR42718">
    <property type="entry name" value="MAJOR FACILITATOR SUPERFAMILY MULTIDRUG TRANSPORTER MFSC"/>
    <property type="match status" value="1"/>
</dbReference>
<feature type="transmembrane region" description="Helical" evidence="6">
    <location>
        <begin position="422"/>
        <end position="446"/>
    </location>
</feature>
<feature type="transmembrane region" description="Helical" evidence="6">
    <location>
        <begin position="380"/>
        <end position="402"/>
    </location>
</feature>
<feature type="transmembrane region" description="Helical" evidence="6">
    <location>
        <begin position="256"/>
        <end position="276"/>
    </location>
</feature>
<organism evidence="8 9">
    <name type="scientific">Halalkalibacterium halodurans (strain ATCC BAA-125 / DSM 18197 / FERM 7344 / JCM 9153 / C-125)</name>
    <name type="common">Bacillus halodurans</name>
    <dbReference type="NCBI Taxonomy" id="272558"/>
    <lineage>
        <taxon>Bacteria</taxon>
        <taxon>Bacillati</taxon>
        <taxon>Bacillota</taxon>
        <taxon>Bacilli</taxon>
        <taxon>Bacillales</taxon>
        <taxon>Bacillaceae</taxon>
        <taxon>Halalkalibacterium (ex Joshi et al. 2022)</taxon>
    </lineage>
</organism>
<dbReference type="AlphaFoldDB" id="Q9KBG2"/>